<dbReference type="PANTHER" id="PTHR10075">
    <property type="entry name" value="BASIGIN RELATED"/>
    <property type="match status" value="1"/>
</dbReference>
<proteinExistence type="predicted"/>
<reference evidence="3" key="1">
    <citation type="submission" date="2023-05" db="EMBL/GenBank/DDBJ databases">
        <authorList>
            <person name="Stuckert A."/>
        </authorList>
    </citation>
    <scope>NUCLEOTIDE SEQUENCE</scope>
</reference>
<dbReference type="InterPro" id="IPR013783">
    <property type="entry name" value="Ig-like_fold"/>
</dbReference>
<feature type="domain" description="Immunoglobulin I-set" evidence="2">
    <location>
        <begin position="1"/>
        <end position="33"/>
    </location>
</feature>
<keyword evidence="4" id="KW-1185">Reference proteome</keyword>
<evidence type="ECO:0000259" key="2">
    <source>
        <dbReference type="Pfam" id="PF07679"/>
    </source>
</evidence>
<dbReference type="Gene3D" id="2.60.40.10">
    <property type="entry name" value="Immunoglobulins"/>
    <property type="match status" value="2"/>
</dbReference>
<feature type="domain" description="Immunoglobulin I-set" evidence="2">
    <location>
        <begin position="37"/>
        <end position="99"/>
    </location>
</feature>
<dbReference type="InterPro" id="IPR036179">
    <property type="entry name" value="Ig-like_dom_sf"/>
</dbReference>
<dbReference type="SUPFAM" id="SSF48726">
    <property type="entry name" value="Immunoglobulin"/>
    <property type="match status" value="1"/>
</dbReference>
<dbReference type="Pfam" id="PF07679">
    <property type="entry name" value="I-set"/>
    <property type="match status" value="2"/>
</dbReference>
<gene>
    <name evidence="3" type="ORF">SPARVUS_LOCUS4591840</name>
</gene>
<accession>A0ABN9C9U7</accession>
<evidence type="ECO:0000256" key="1">
    <source>
        <dbReference type="ARBA" id="ARBA00023319"/>
    </source>
</evidence>
<dbReference type="PANTHER" id="PTHR10075:SF14">
    <property type="entry name" value="CELL ADHESION MOLECULE DSCAM2-RELATED"/>
    <property type="match status" value="1"/>
</dbReference>
<feature type="non-terminal residue" evidence="3">
    <location>
        <position position="101"/>
    </location>
</feature>
<evidence type="ECO:0000313" key="3">
    <source>
        <dbReference type="EMBL" id="CAI9556854.1"/>
    </source>
</evidence>
<sequence>MEINELEGKDSGTYICIATNKAGKNQCSGYLTVKEPPYFIEKPQSQDTLPGSRVQFKTVLNGTTPMVIKWFKDSKELLSGANRSVWKDESSSILELLSAKV</sequence>
<comment type="caution">
    <text evidence="3">The sequence shown here is derived from an EMBL/GenBank/DDBJ whole genome shotgun (WGS) entry which is preliminary data.</text>
</comment>
<dbReference type="Proteomes" id="UP001162483">
    <property type="component" value="Unassembled WGS sequence"/>
</dbReference>
<dbReference type="EMBL" id="CATNWA010008786">
    <property type="protein sequence ID" value="CAI9556854.1"/>
    <property type="molecule type" value="Genomic_DNA"/>
</dbReference>
<protein>
    <recommendedName>
        <fullName evidence="2">Immunoglobulin I-set domain-containing protein</fullName>
    </recommendedName>
</protein>
<name>A0ABN9C9U7_9NEOB</name>
<organism evidence="3 4">
    <name type="scientific">Staurois parvus</name>
    <dbReference type="NCBI Taxonomy" id="386267"/>
    <lineage>
        <taxon>Eukaryota</taxon>
        <taxon>Metazoa</taxon>
        <taxon>Chordata</taxon>
        <taxon>Craniata</taxon>
        <taxon>Vertebrata</taxon>
        <taxon>Euteleostomi</taxon>
        <taxon>Amphibia</taxon>
        <taxon>Batrachia</taxon>
        <taxon>Anura</taxon>
        <taxon>Neobatrachia</taxon>
        <taxon>Ranoidea</taxon>
        <taxon>Ranidae</taxon>
        <taxon>Staurois</taxon>
    </lineage>
</organism>
<keyword evidence="1" id="KW-0393">Immunoglobulin domain</keyword>
<evidence type="ECO:0000313" key="4">
    <source>
        <dbReference type="Proteomes" id="UP001162483"/>
    </source>
</evidence>
<dbReference type="InterPro" id="IPR013098">
    <property type="entry name" value="Ig_I-set"/>
</dbReference>